<evidence type="ECO:0000259" key="4">
    <source>
        <dbReference type="Pfam" id="PF10672"/>
    </source>
</evidence>
<comment type="caution">
    <text evidence="5">The sequence shown here is derived from an EMBL/GenBank/DDBJ whole genome shotgun (WGS) entry which is preliminary data.</text>
</comment>
<dbReference type="SUPFAM" id="SSF53335">
    <property type="entry name" value="S-adenosyl-L-methionine-dependent methyltransferases"/>
    <property type="match status" value="1"/>
</dbReference>
<accession>A0A412G3P9</accession>
<evidence type="ECO:0000313" key="6">
    <source>
        <dbReference type="Proteomes" id="UP000284178"/>
    </source>
</evidence>
<dbReference type="GO" id="GO:0008168">
    <property type="term" value="F:methyltransferase activity"/>
    <property type="evidence" value="ECO:0007669"/>
    <property type="project" value="UniProtKB-KW"/>
</dbReference>
<protein>
    <submittedName>
        <fullName evidence="5">SAM-dependent methyltransferase</fullName>
    </submittedName>
</protein>
<keyword evidence="6" id="KW-1185">Reference proteome</keyword>
<evidence type="ECO:0000256" key="3">
    <source>
        <dbReference type="ARBA" id="ARBA00022691"/>
    </source>
</evidence>
<keyword evidence="2 5" id="KW-0808">Transferase</keyword>
<dbReference type="EMBL" id="QRUP01000006">
    <property type="protein sequence ID" value="RGR75082.1"/>
    <property type="molecule type" value="Genomic_DNA"/>
</dbReference>
<evidence type="ECO:0000313" key="5">
    <source>
        <dbReference type="EMBL" id="RGR75082.1"/>
    </source>
</evidence>
<dbReference type="Gene3D" id="3.40.50.150">
    <property type="entry name" value="Vaccinia Virus protein VP39"/>
    <property type="match status" value="1"/>
</dbReference>
<keyword evidence="3" id="KW-0949">S-adenosyl-L-methionine</keyword>
<feature type="domain" description="S-adenosylmethionine-dependent methyltransferase" evidence="4">
    <location>
        <begin position="61"/>
        <end position="205"/>
    </location>
</feature>
<organism evidence="5 6">
    <name type="scientific">Holdemania filiformis</name>
    <dbReference type="NCBI Taxonomy" id="61171"/>
    <lineage>
        <taxon>Bacteria</taxon>
        <taxon>Bacillati</taxon>
        <taxon>Bacillota</taxon>
        <taxon>Erysipelotrichia</taxon>
        <taxon>Erysipelotrichales</taxon>
        <taxon>Erysipelotrichaceae</taxon>
        <taxon>Holdemania</taxon>
    </lineage>
</organism>
<proteinExistence type="predicted"/>
<dbReference type="PANTHER" id="PTHR43042:SF2">
    <property type="entry name" value="SAM-DEPENDENT METHYLTRANSFERASE"/>
    <property type="match status" value="1"/>
</dbReference>
<dbReference type="GO" id="GO:0032259">
    <property type="term" value="P:methylation"/>
    <property type="evidence" value="ECO:0007669"/>
    <property type="project" value="UniProtKB-KW"/>
</dbReference>
<name>A0A412G3P9_9FIRM</name>
<dbReference type="RefSeq" id="WP_117894574.1">
    <property type="nucleotide sequence ID" value="NZ_CABJCV010000006.1"/>
</dbReference>
<evidence type="ECO:0000256" key="2">
    <source>
        <dbReference type="ARBA" id="ARBA00022679"/>
    </source>
</evidence>
<dbReference type="AlphaFoldDB" id="A0A412G3P9"/>
<dbReference type="PANTHER" id="PTHR43042">
    <property type="entry name" value="SAM-DEPENDENT METHYLTRANSFERASE"/>
    <property type="match status" value="1"/>
</dbReference>
<dbReference type="InterPro" id="IPR019614">
    <property type="entry name" value="SAM-dep_methyl-trfase"/>
</dbReference>
<dbReference type="Gene3D" id="2.60.40.1180">
    <property type="entry name" value="Golgi alpha-mannosidase II"/>
    <property type="match status" value="1"/>
</dbReference>
<dbReference type="GeneID" id="83015078"/>
<dbReference type="InterPro" id="IPR029063">
    <property type="entry name" value="SAM-dependent_MTases_sf"/>
</dbReference>
<dbReference type="CDD" id="cd02440">
    <property type="entry name" value="AdoMet_MTases"/>
    <property type="match status" value="1"/>
</dbReference>
<evidence type="ECO:0000256" key="1">
    <source>
        <dbReference type="ARBA" id="ARBA00022603"/>
    </source>
</evidence>
<keyword evidence="1 5" id="KW-0489">Methyltransferase</keyword>
<dbReference type="Pfam" id="PF10672">
    <property type="entry name" value="Methyltrans_SAM"/>
    <property type="match status" value="1"/>
</dbReference>
<reference evidence="5 6" key="1">
    <citation type="submission" date="2018-08" db="EMBL/GenBank/DDBJ databases">
        <title>A genome reference for cultivated species of the human gut microbiota.</title>
        <authorList>
            <person name="Zou Y."/>
            <person name="Xue W."/>
            <person name="Luo G."/>
        </authorList>
    </citation>
    <scope>NUCLEOTIDE SEQUENCE [LARGE SCALE GENOMIC DNA]</scope>
    <source>
        <strain evidence="5 6">AF24-29</strain>
    </source>
</reference>
<sequence>MKRIANQWKDYECCDAGDGEKLERWQNIILRRPDPQAVWKRTEHAGWNRVHAHYHRSNRGGGSWEFKQAVPETWTVSYKELTFKVSPTGFKHTGLFPEQAVNWDWMQSKIRKAKAAGRPVRILNLFAYTGGATMACASAGADEVVHVDASKGMVQWAKENMALSHLENRTIRFIVDDVLKFVAREKRRGHTYQGILMDPPSYGRGPNGEVWKLEDQINELVNACLEILDDDALFLLVNSYTTGFSSIVLENILRTTVLRCHPKGYVFAGEVGLPITQDHMILPCGIYGAWSDEDDEVQNSL</sequence>
<gene>
    <name evidence="5" type="ORF">DWY25_06625</name>
</gene>
<dbReference type="Proteomes" id="UP000284178">
    <property type="component" value="Unassembled WGS sequence"/>
</dbReference>
<dbReference type="InterPro" id="IPR013780">
    <property type="entry name" value="Glyco_hydro_b"/>
</dbReference>